<sequence length="247" mass="26301">MQPVRSLDRAISILEVLARRGSAGVTEIAAEVSLHKSTVFRLLATMEARGLVEQDSNRGRYSLADGIVRLAEGAHKRHDLALIGRDICVALAQEVGESVYIAIRDGRDVVSIDQVIGPSSLTTLSEVGRRDPLHASSCGKVFLADLPAPELQSYIDGGLPRLTGYTLVDAAALKADLALVLSRGYATTWEEQEPGLTAVAAPIRVADGHLVAAISVSGPSFRLVPPMIPGIAARLIRAAEQISDRIR</sequence>
<feature type="domain" description="IclR-ED" evidence="8">
    <location>
        <begin position="66"/>
        <end position="247"/>
    </location>
</feature>
<evidence type="ECO:0000256" key="2">
    <source>
        <dbReference type="ARBA" id="ARBA00023015"/>
    </source>
</evidence>
<feature type="domain" description="HTH iclR-type" evidence="7">
    <location>
        <begin position="4"/>
        <end position="65"/>
    </location>
</feature>
<dbReference type="eggNOG" id="COG1414">
    <property type="taxonomic scope" value="Bacteria"/>
</dbReference>
<dbReference type="Gene3D" id="3.30.450.40">
    <property type="match status" value="1"/>
</dbReference>
<dbReference type="OrthoDB" id="7274111at2"/>
<dbReference type="Pfam" id="PF09339">
    <property type="entry name" value="HTH_IclR"/>
    <property type="match status" value="1"/>
</dbReference>
<dbReference type="PANTHER" id="PTHR30136">
    <property type="entry name" value="HELIX-TURN-HELIX TRANSCRIPTIONAL REGULATOR, ICLR FAMILY"/>
    <property type="match status" value="1"/>
</dbReference>
<dbReference type="PANTHER" id="PTHR30136:SF24">
    <property type="entry name" value="HTH-TYPE TRANSCRIPTIONAL REPRESSOR ALLR"/>
    <property type="match status" value="1"/>
</dbReference>
<keyword evidence="10" id="KW-1185">Reference proteome</keyword>
<dbReference type="InterPro" id="IPR036388">
    <property type="entry name" value="WH-like_DNA-bd_sf"/>
</dbReference>
<evidence type="ECO:0000259" key="8">
    <source>
        <dbReference type="PROSITE" id="PS51078"/>
    </source>
</evidence>
<proteinExistence type="predicted"/>
<dbReference type="KEGG" id="mph:MLP_20340"/>
<evidence type="ECO:0000256" key="4">
    <source>
        <dbReference type="ARBA" id="ARBA00023163"/>
    </source>
</evidence>
<evidence type="ECO:0000313" key="9">
    <source>
        <dbReference type="EMBL" id="BAK35048.1"/>
    </source>
</evidence>
<gene>
    <name evidence="9" type="ordered locus">MLP_20340</name>
</gene>
<keyword evidence="4" id="KW-0804">Transcription</keyword>
<evidence type="ECO:0000313" key="10">
    <source>
        <dbReference type="Proteomes" id="UP000007947"/>
    </source>
</evidence>
<dbReference type="Proteomes" id="UP000007947">
    <property type="component" value="Chromosome"/>
</dbReference>
<reference evidence="9 10" key="1">
    <citation type="submission" date="2011-05" db="EMBL/GenBank/DDBJ databases">
        <title>Whole genome sequence of Microlunatus phosphovorus NM-1.</title>
        <authorList>
            <person name="Hosoyama A."/>
            <person name="Sasaki K."/>
            <person name="Harada T."/>
            <person name="Igarashi R."/>
            <person name="Kawakoshi A."/>
            <person name="Sasagawa M."/>
            <person name="Fukada J."/>
            <person name="Nakamura S."/>
            <person name="Katano Y."/>
            <person name="Hanada S."/>
            <person name="Kamagata Y."/>
            <person name="Nakamura N."/>
            <person name="Yamazaki S."/>
            <person name="Fujita N."/>
        </authorList>
    </citation>
    <scope>NUCLEOTIDE SEQUENCE [LARGE SCALE GENOMIC DNA]</scope>
    <source>
        <strain evidence="10">ATCC 700054 / DSM 10555 / JCM 9379 / NBRC 101784 / NCIMB 13414 / VKM Ac-1990 / NM-1</strain>
    </source>
</reference>
<dbReference type="EMBL" id="AP012204">
    <property type="protein sequence ID" value="BAK35048.1"/>
    <property type="molecule type" value="Genomic_DNA"/>
</dbReference>
<dbReference type="SMART" id="SM00346">
    <property type="entry name" value="HTH_ICLR"/>
    <property type="match status" value="1"/>
</dbReference>
<dbReference type="HOGENOM" id="CLU_062618_4_3_11"/>
<keyword evidence="2" id="KW-0805">Transcription regulation</keyword>
<keyword evidence="1" id="KW-0319">Glycerol metabolism</keyword>
<dbReference type="STRING" id="1032480.MLP_20340"/>
<dbReference type="Pfam" id="PF01614">
    <property type="entry name" value="IclR_C"/>
    <property type="match status" value="1"/>
</dbReference>
<dbReference type="PROSITE" id="PS51078">
    <property type="entry name" value="ICLR_ED"/>
    <property type="match status" value="1"/>
</dbReference>
<dbReference type="InterPro" id="IPR005471">
    <property type="entry name" value="Tscrpt_reg_IclR_N"/>
</dbReference>
<dbReference type="InterPro" id="IPR029016">
    <property type="entry name" value="GAF-like_dom_sf"/>
</dbReference>
<evidence type="ECO:0000256" key="3">
    <source>
        <dbReference type="ARBA" id="ARBA00023125"/>
    </source>
</evidence>
<evidence type="ECO:0000256" key="5">
    <source>
        <dbReference type="ARBA" id="ARBA00058938"/>
    </source>
</evidence>
<comment type="function">
    <text evidence="5">May be an activator protein for the gylABX operon.</text>
</comment>
<dbReference type="GO" id="GO:0003700">
    <property type="term" value="F:DNA-binding transcription factor activity"/>
    <property type="evidence" value="ECO:0007669"/>
    <property type="project" value="TreeGrafter"/>
</dbReference>
<evidence type="ECO:0000256" key="6">
    <source>
        <dbReference type="ARBA" id="ARBA00070406"/>
    </source>
</evidence>
<dbReference type="GO" id="GO:0003677">
    <property type="term" value="F:DNA binding"/>
    <property type="evidence" value="ECO:0007669"/>
    <property type="project" value="UniProtKB-KW"/>
</dbReference>
<evidence type="ECO:0000256" key="1">
    <source>
        <dbReference type="ARBA" id="ARBA00022798"/>
    </source>
</evidence>
<dbReference type="InterPro" id="IPR036390">
    <property type="entry name" value="WH_DNA-bd_sf"/>
</dbReference>
<dbReference type="InterPro" id="IPR014757">
    <property type="entry name" value="Tscrpt_reg_IclR_C"/>
</dbReference>
<dbReference type="FunFam" id="1.10.10.10:FF:000056">
    <property type="entry name" value="IclR family transcriptional regulator"/>
    <property type="match status" value="1"/>
</dbReference>
<protein>
    <recommendedName>
        <fullName evidence="6">Glycerol operon regulatory protein</fullName>
    </recommendedName>
</protein>
<dbReference type="PROSITE" id="PS51077">
    <property type="entry name" value="HTH_ICLR"/>
    <property type="match status" value="1"/>
</dbReference>
<dbReference type="SUPFAM" id="SSF46785">
    <property type="entry name" value="Winged helix' DNA-binding domain"/>
    <property type="match status" value="1"/>
</dbReference>
<dbReference type="GO" id="GO:0006071">
    <property type="term" value="P:glycerol metabolic process"/>
    <property type="evidence" value="ECO:0007669"/>
    <property type="project" value="UniProtKB-KW"/>
</dbReference>
<dbReference type="Gene3D" id="1.10.10.10">
    <property type="entry name" value="Winged helix-like DNA-binding domain superfamily/Winged helix DNA-binding domain"/>
    <property type="match status" value="1"/>
</dbReference>
<dbReference type="GO" id="GO:0045892">
    <property type="term" value="P:negative regulation of DNA-templated transcription"/>
    <property type="evidence" value="ECO:0007669"/>
    <property type="project" value="TreeGrafter"/>
</dbReference>
<dbReference type="AlphaFoldDB" id="F5XDM5"/>
<evidence type="ECO:0000259" key="7">
    <source>
        <dbReference type="PROSITE" id="PS51077"/>
    </source>
</evidence>
<organism evidence="9 10">
    <name type="scientific">Microlunatus phosphovorus (strain ATCC 700054 / DSM 10555 / JCM 9379 / NBRC 101784 / NCIMB 13414 / VKM Ac-1990 / NM-1)</name>
    <dbReference type="NCBI Taxonomy" id="1032480"/>
    <lineage>
        <taxon>Bacteria</taxon>
        <taxon>Bacillati</taxon>
        <taxon>Actinomycetota</taxon>
        <taxon>Actinomycetes</taxon>
        <taxon>Propionibacteriales</taxon>
        <taxon>Propionibacteriaceae</taxon>
        <taxon>Microlunatus</taxon>
    </lineage>
</organism>
<name>F5XDM5_MICPN</name>
<accession>F5XDM5</accession>
<dbReference type="SUPFAM" id="SSF55781">
    <property type="entry name" value="GAF domain-like"/>
    <property type="match status" value="1"/>
</dbReference>
<keyword evidence="3" id="KW-0238">DNA-binding</keyword>
<dbReference type="InterPro" id="IPR050707">
    <property type="entry name" value="HTH_MetabolicPath_Reg"/>
</dbReference>